<gene>
    <name evidence="1" type="ORF">FYJ78_06400</name>
</gene>
<dbReference type="AlphaFoldDB" id="A0A6I2URI0"/>
<reference evidence="1 2" key="1">
    <citation type="submission" date="2019-08" db="EMBL/GenBank/DDBJ databases">
        <title>In-depth cultivation of the pig gut microbiome towards novel bacterial diversity and tailored functional studies.</title>
        <authorList>
            <person name="Wylensek D."/>
            <person name="Hitch T.C.A."/>
            <person name="Clavel T."/>
        </authorList>
    </citation>
    <scope>NUCLEOTIDE SEQUENCE [LARGE SCALE GENOMIC DNA]</scope>
    <source>
        <strain evidence="2">WCA-380-WT-3B3</strain>
    </source>
</reference>
<evidence type="ECO:0000313" key="2">
    <source>
        <dbReference type="Proteomes" id="UP000430222"/>
    </source>
</evidence>
<organism evidence="1 2">
    <name type="scientific">Selenomonas montiformis</name>
    <dbReference type="NCBI Taxonomy" id="2652285"/>
    <lineage>
        <taxon>Bacteria</taxon>
        <taxon>Bacillati</taxon>
        <taxon>Bacillota</taxon>
        <taxon>Negativicutes</taxon>
        <taxon>Selenomonadales</taxon>
        <taxon>Selenomonadaceae</taxon>
        <taxon>Selenomonas</taxon>
    </lineage>
</organism>
<sequence>MEKAFLNIMKRSHIKGDKIIVEERKAAKKIDDVSGVHLRSPSRIASNVVRFRLLWRMGDRAMNNRKRLA</sequence>
<keyword evidence="2" id="KW-1185">Reference proteome</keyword>
<dbReference type="EMBL" id="VUNL01000006">
    <property type="protein sequence ID" value="MSV24818.1"/>
    <property type="molecule type" value="Genomic_DNA"/>
</dbReference>
<proteinExistence type="predicted"/>
<comment type="caution">
    <text evidence="1">The sequence shown here is derived from an EMBL/GenBank/DDBJ whole genome shotgun (WGS) entry which is preliminary data.</text>
</comment>
<name>A0A6I2URI0_9FIRM</name>
<protein>
    <submittedName>
        <fullName evidence="1">Uncharacterized protein</fullName>
    </submittedName>
</protein>
<dbReference type="Proteomes" id="UP000430222">
    <property type="component" value="Unassembled WGS sequence"/>
</dbReference>
<evidence type="ECO:0000313" key="1">
    <source>
        <dbReference type="EMBL" id="MSV24818.1"/>
    </source>
</evidence>
<accession>A0A6I2URI0</accession>